<dbReference type="SMART" id="SM00758">
    <property type="entry name" value="PA14"/>
    <property type="match status" value="1"/>
</dbReference>
<proteinExistence type="predicted"/>
<dbReference type="Gene3D" id="3.90.182.10">
    <property type="entry name" value="Toxin - Anthrax Protective Antigen,domain 1"/>
    <property type="match status" value="1"/>
</dbReference>
<dbReference type="Pfam" id="PF03629">
    <property type="entry name" value="SASA"/>
    <property type="match status" value="2"/>
</dbReference>
<comment type="caution">
    <text evidence="3">The sequence shown here is derived from an EMBL/GenBank/DDBJ whole genome shotgun (WGS) entry which is preliminary data.</text>
</comment>
<dbReference type="SUPFAM" id="SSF52266">
    <property type="entry name" value="SGNH hydrolase"/>
    <property type="match status" value="2"/>
</dbReference>
<gene>
    <name evidence="3" type="ORF">GO755_15550</name>
</gene>
<sequence length="1292" mass="140352">MMKNYKRVKKAVNVQLFLWVSLIIPTIAFGQFQINFPVPRIVFQRDNSNQASVPFHAVITASVTQIKVRLVVRQGGTTTGWTTFTPGNGAVSGRILAVQGGWYDLEAEAFNGATSLGIKRIDRVGVGEVLIASGQSNAQGFPYTTGASDDRVSCLKYYDGQITESRFPLAFSHLSVPTNVGPTNSSYIYGMLGDKLVQRLGVPVLIYGAAIGGTSSLQWRQSAEGLVIPESDQWDGADDLRPYRAMKATINHYVKRTGLRAIIWHQGESDKGKPASDYISNIQKLIEVSRQDIGVSTLSWVIARTSWIDGSNDPNITQAQNQLITQVPYCYPGPNTDVYDNSYRQDGTHFLPTFYPQLAELWNQALTNAFFQQSLPYVLPQDTPKITIGLPQPFYQYQGGHLVIPFLDEAPDGPASGVTYTAQLVSSSGQFITNLGVGNTRPLRVTLPDNLTAGTYQTRIVSSASSSTLSPPITVFAPTYSKKTGTGLTGKYINGSDSNGPVMYTQLDGPLDITWFDRGPTSFMPIRDWLASWTGQLEAPVTGTYTIKTSYDDATRIWINGQLIIDELGAHAYPFVVKGQITLQANQRYDIRVELYQYWFDAQIRLQWVVPGTTQAVYIPKDRLYPSTTPVTTSGTSLNVVFPTPRVVFQRDSSNSAQINIRGLCPPQTERVEIRVSPTVSGYGQNSDVFVVLDNQPVNGTFSGSVTATGGWYNLDIQAIAQSKTISHIRVTPVGVGEVFLIAGEANAQGINPNRSVISATDDRVNSVPYYNYTDTTRLPLPPAFSKLTADGTIGPHGNTPWSWSELGDLLTNRLNVPVLFYNVAWAGTTVRNWRESMEQGATTTIDGTTMSAGMPYSNLKRVLKDYVPLTGLRAIFWQQGESEYYSSNPQATNYATDLKALISQSRVDAGFAALPWIIARSSVDNTTSALYPSGSYEPVTNRQNEVIQTTNQVIAGPITDTIQIPRPGGKYFQGNGLTRLAQAWNTALTTSVWSTSALLAQSPAISDLSLKAELEARIASVDKDLLFILKVVNEGQLPATNIRVRSTLPEQLQFTTSESMDYIQGTLLASIPSLDIGQQTELTFTARPKQPGTYRIASEIIRADQLDQDSRPNTSISNGEDDVAWIDFRTSESTSSIFTSIASQNAPVLPAVISSQPFADPNKADLSLQLVVNQLSPTPNTPFSVSVIVKNSGALTAQNVRAGCLLPAGLSFVSSTNMTLSGSTVRGTVSSIPAGQQAVLLFNVTSTTVGAKSLQAQIEAATPLDPDSTVNNGFTNGEDDTATLTIRVGGT</sequence>
<keyword evidence="1" id="KW-0378">Hydrolase</keyword>
<dbReference type="InterPro" id="IPR013783">
    <property type="entry name" value="Ig-like_fold"/>
</dbReference>
<dbReference type="PANTHER" id="PTHR31988:SF19">
    <property type="entry name" value="9-O-ACETYL-N-ACETYLNEURAMINIC ACID DEACETYLASE-RELATED"/>
    <property type="match status" value="1"/>
</dbReference>
<name>A0A7K1SCE5_9BACT</name>
<dbReference type="RefSeq" id="WP_157586097.1">
    <property type="nucleotide sequence ID" value="NZ_WPIN01000005.1"/>
</dbReference>
<dbReference type="GO" id="GO:0016788">
    <property type="term" value="F:hydrolase activity, acting on ester bonds"/>
    <property type="evidence" value="ECO:0007669"/>
    <property type="project" value="UniProtKB-ARBA"/>
</dbReference>
<dbReference type="InterPro" id="IPR001434">
    <property type="entry name" value="OmcB-like_DUF11"/>
</dbReference>
<evidence type="ECO:0000259" key="2">
    <source>
        <dbReference type="PROSITE" id="PS51820"/>
    </source>
</evidence>
<dbReference type="EMBL" id="WPIN01000005">
    <property type="protein sequence ID" value="MVM31460.1"/>
    <property type="molecule type" value="Genomic_DNA"/>
</dbReference>
<dbReference type="Gene3D" id="3.40.50.1110">
    <property type="entry name" value="SGNH hydrolase"/>
    <property type="match status" value="2"/>
</dbReference>
<dbReference type="InterPro" id="IPR052940">
    <property type="entry name" value="Carb_Esterase_6"/>
</dbReference>
<reference evidence="3 4" key="1">
    <citation type="submission" date="2019-12" db="EMBL/GenBank/DDBJ databases">
        <title>Spirosoma sp. HMF4905 genome sequencing and assembly.</title>
        <authorList>
            <person name="Kang H."/>
            <person name="Cha I."/>
            <person name="Kim H."/>
            <person name="Joh K."/>
        </authorList>
    </citation>
    <scope>NUCLEOTIDE SEQUENCE [LARGE SCALE GENOMIC DNA]</scope>
    <source>
        <strain evidence="3 4">HMF4905</strain>
    </source>
</reference>
<accession>A0A7K1SCE5</accession>
<organism evidence="3 4">
    <name type="scientific">Spirosoma arboris</name>
    <dbReference type="NCBI Taxonomy" id="2682092"/>
    <lineage>
        <taxon>Bacteria</taxon>
        <taxon>Pseudomonadati</taxon>
        <taxon>Bacteroidota</taxon>
        <taxon>Cytophagia</taxon>
        <taxon>Cytophagales</taxon>
        <taxon>Cytophagaceae</taxon>
        <taxon>Spirosoma</taxon>
    </lineage>
</organism>
<evidence type="ECO:0000313" key="3">
    <source>
        <dbReference type="EMBL" id="MVM31460.1"/>
    </source>
</evidence>
<dbReference type="InterPro" id="IPR011658">
    <property type="entry name" value="PA14_dom"/>
</dbReference>
<dbReference type="Proteomes" id="UP000436006">
    <property type="component" value="Unassembled WGS sequence"/>
</dbReference>
<dbReference type="InterPro" id="IPR037524">
    <property type="entry name" value="PA14/GLEYA"/>
</dbReference>
<evidence type="ECO:0000256" key="1">
    <source>
        <dbReference type="ARBA" id="ARBA00022801"/>
    </source>
</evidence>
<dbReference type="Pfam" id="PF01345">
    <property type="entry name" value="DUF11"/>
    <property type="match status" value="2"/>
</dbReference>
<dbReference type="InterPro" id="IPR036514">
    <property type="entry name" value="SGNH_hydro_sf"/>
</dbReference>
<dbReference type="Gene3D" id="2.60.40.10">
    <property type="entry name" value="Immunoglobulins"/>
    <property type="match status" value="1"/>
</dbReference>
<dbReference type="PROSITE" id="PS51820">
    <property type="entry name" value="PA14"/>
    <property type="match status" value="1"/>
</dbReference>
<feature type="domain" description="PA14" evidence="2">
    <location>
        <begin position="483"/>
        <end position="623"/>
    </location>
</feature>
<dbReference type="InterPro" id="IPR005181">
    <property type="entry name" value="SASA"/>
</dbReference>
<protein>
    <recommendedName>
        <fullName evidence="2">PA14 domain-containing protein</fullName>
    </recommendedName>
</protein>
<dbReference type="Pfam" id="PF07691">
    <property type="entry name" value="PA14"/>
    <property type="match status" value="1"/>
</dbReference>
<keyword evidence="4" id="KW-1185">Reference proteome</keyword>
<evidence type="ECO:0000313" key="4">
    <source>
        <dbReference type="Proteomes" id="UP000436006"/>
    </source>
</evidence>
<dbReference type="PANTHER" id="PTHR31988">
    <property type="entry name" value="ESTERASE, PUTATIVE (DUF303)-RELATED"/>
    <property type="match status" value="1"/>
</dbReference>
<dbReference type="SUPFAM" id="SSF56988">
    <property type="entry name" value="Anthrax protective antigen"/>
    <property type="match status" value="1"/>
</dbReference>